<dbReference type="eggNOG" id="ENOG502SC82">
    <property type="taxonomic scope" value="Eukaryota"/>
</dbReference>
<proteinExistence type="predicted"/>
<dbReference type="AlphaFoldDB" id="D8PK69"/>
<dbReference type="EMBL" id="GL377302">
    <property type="protein sequence ID" value="EFJ02626.1"/>
    <property type="molecule type" value="Genomic_DNA"/>
</dbReference>
<sequence length="124" mass="13471">MQSGGESPVGLRQEPSPMNVPGSGPDGRAMDEIFAMLNNSATHNPRAPNPPTVVPPARDIQLQQQAQLALLQQQGIHPSRLESFYDSHFDDRSFVPDGMVPGLRTAPPPREKGPMFADPIDDPH</sequence>
<organism evidence="3">
    <name type="scientific">Schizophyllum commune (strain H4-8 / FGSC 9210)</name>
    <name type="common">Split gill fungus</name>
    <dbReference type="NCBI Taxonomy" id="578458"/>
    <lineage>
        <taxon>Eukaryota</taxon>
        <taxon>Fungi</taxon>
        <taxon>Dikarya</taxon>
        <taxon>Basidiomycota</taxon>
        <taxon>Agaricomycotina</taxon>
        <taxon>Agaricomycetes</taxon>
        <taxon>Agaricomycetidae</taxon>
        <taxon>Agaricales</taxon>
        <taxon>Schizophyllaceae</taxon>
        <taxon>Schizophyllum</taxon>
    </lineage>
</organism>
<dbReference type="InParanoid" id="D8PK69"/>
<evidence type="ECO:0000313" key="2">
    <source>
        <dbReference type="EMBL" id="EFJ02626.1"/>
    </source>
</evidence>
<evidence type="ECO:0000313" key="3">
    <source>
        <dbReference type="Proteomes" id="UP000007431"/>
    </source>
</evidence>
<keyword evidence="3" id="KW-1185">Reference proteome</keyword>
<dbReference type="OrthoDB" id="2504266at2759"/>
<feature type="region of interest" description="Disordered" evidence="1">
    <location>
        <begin position="1"/>
        <end position="30"/>
    </location>
</feature>
<gene>
    <name evidence="2" type="ORF">SCHCODRAFT_84278</name>
</gene>
<dbReference type="Proteomes" id="UP000007431">
    <property type="component" value="Unassembled WGS sequence"/>
</dbReference>
<reference evidence="2 3" key="1">
    <citation type="journal article" date="2010" name="Nat. Biotechnol.">
        <title>Genome sequence of the model mushroom Schizophyllum commune.</title>
        <authorList>
            <person name="Ohm R.A."/>
            <person name="de Jong J.F."/>
            <person name="Lugones L.G."/>
            <person name="Aerts A."/>
            <person name="Kothe E."/>
            <person name="Stajich J.E."/>
            <person name="de Vries R.P."/>
            <person name="Record E."/>
            <person name="Levasseur A."/>
            <person name="Baker S.E."/>
            <person name="Bartholomew K.A."/>
            <person name="Coutinho P.M."/>
            <person name="Erdmann S."/>
            <person name="Fowler T.J."/>
            <person name="Gathman A.C."/>
            <person name="Lombard V."/>
            <person name="Henrissat B."/>
            <person name="Knabe N."/>
            <person name="Kuees U."/>
            <person name="Lilly W.W."/>
            <person name="Lindquist E."/>
            <person name="Lucas S."/>
            <person name="Magnuson J.K."/>
            <person name="Piumi F."/>
            <person name="Raudaskoski M."/>
            <person name="Salamov A."/>
            <person name="Schmutz J."/>
            <person name="Schwarze F.W.M.R."/>
            <person name="vanKuyk P.A."/>
            <person name="Horton J.S."/>
            <person name="Grigoriev I.V."/>
            <person name="Woesten H.A.B."/>
        </authorList>
    </citation>
    <scope>NUCLEOTIDE SEQUENCE [LARGE SCALE GENOMIC DNA]</scope>
    <source>
        <strain evidence="3">H4-8 / FGSC 9210</strain>
    </source>
</reference>
<protein>
    <submittedName>
        <fullName evidence="2">Expressed protein</fullName>
    </submittedName>
</protein>
<feature type="region of interest" description="Disordered" evidence="1">
    <location>
        <begin position="96"/>
        <end position="124"/>
    </location>
</feature>
<dbReference type="KEGG" id="scm:SCHCO_02610046"/>
<evidence type="ECO:0000256" key="1">
    <source>
        <dbReference type="SAM" id="MobiDB-lite"/>
    </source>
</evidence>
<dbReference type="GeneID" id="9594747"/>
<feature type="non-terminal residue" evidence="2">
    <location>
        <position position="124"/>
    </location>
</feature>
<name>D8PK69_SCHCM</name>
<dbReference type="HOGENOM" id="CLU_2009476_0_0_1"/>
<accession>D8PK69</accession>
<dbReference type="VEuPathDB" id="FungiDB:SCHCODRAFT_02610046"/>